<dbReference type="Gramene" id="OPUNC01G16900.1">
    <property type="protein sequence ID" value="OPUNC01G16900.1"/>
    <property type="gene ID" value="OPUNC01G16900"/>
</dbReference>
<proteinExistence type="predicted"/>
<evidence type="ECO:0000313" key="2">
    <source>
        <dbReference type="Proteomes" id="UP000026962"/>
    </source>
</evidence>
<evidence type="ECO:0000313" key="1">
    <source>
        <dbReference type="EnsemblPlants" id="OPUNC01G16900.1"/>
    </source>
</evidence>
<sequence>MKCWRAPTRVCHAPALSPSDLSFSLAFWVGWGRETGVERPRGTDRWAQADEINAKKKEADAEKERQKAKRWALIVTIEGRGKGELREIGVEEGDRRQGRENGAASGQELPCAQAIGEEFFCWEMTKENKPSLQVKRFNVVLTRQESIRIHFKKDILPKCIAHAETKLQTCPRQIYPICVHSVPPNTKVPSGERRQRRGTAVDVVGVVMGDIDDESSNGLSRVRLKRRCNVTRKKLITLESFVRSRSVVWSFTFIHSMRARGGSGYGGEYGGRGGVRQRPASAMVAVAAPVAACGSDEDDETLVAVLSSAACVTIKLSTIITIAVSMQERKLTIYS</sequence>
<dbReference type="Proteomes" id="UP000026962">
    <property type="component" value="Chromosome 1"/>
</dbReference>
<dbReference type="HOGENOM" id="CLU_829981_0_0_1"/>
<reference evidence="1" key="2">
    <citation type="submission" date="2018-05" db="EMBL/GenBank/DDBJ databases">
        <title>OpunRS2 (Oryza punctata Reference Sequence Version 2).</title>
        <authorList>
            <person name="Zhang J."/>
            <person name="Kudrna D."/>
            <person name="Lee S."/>
            <person name="Talag J."/>
            <person name="Welchert J."/>
            <person name="Wing R.A."/>
        </authorList>
    </citation>
    <scope>NUCLEOTIDE SEQUENCE [LARGE SCALE GENOMIC DNA]</scope>
</reference>
<protein>
    <submittedName>
        <fullName evidence="1">Uncharacterized protein</fullName>
    </submittedName>
</protein>
<accession>A0A0E0JJ27</accession>
<keyword evidence="2" id="KW-1185">Reference proteome</keyword>
<dbReference type="AlphaFoldDB" id="A0A0E0JJ27"/>
<reference evidence="1" key="1">
    <citation type="submission" date="2015-04" db="UniProtKB">
        <authorList>
            <consortium name="EnsemblPlants"/>
        </authorList>
    </citation>
    <scope>IDENTIFICATION</scope>
</reference>
<name>A0A0E0JJ27_ORYPU</name>
<dbReference type="EnsemblPlants" id="OPUNC01G16900.1">
    <property type="protein sequence ID" value="OPUNC01G16900.1"/>
    <property type="gene ID" value="OPUNC01G16900"/>
</dbReference>
<organism evidence="1">
    <name type="scientific">Oryza punctata</name>
    <name type="common">Red rice</name>
    <dbReference type="NCBI Taxonomy" id="4537"/>
    <lineage>
        <taxon>Eukaryota</taxon>
        <taxon>Viridiplantae</taxon>
        <taxon>Streptophyta</taxon>
        <taxon>Embryophyta</taxon>
        <taxon>Tracheophyta</taxon>
        <taxon>Spermatophyta</taxon>
        <taxon>Magnoliopsida</taxon>
        <taxon>Liliopsida</taxon>
        <taxon>Poales</taxon>
        <taxon>Poaceae</taxon>
        <taxon>BOP clade</taxon>
        <taxon>Oryzoideae</taxon>
        <taxon>Oryzeae</taxon>
        <taxon>Oryzinae</taxon>
        <taxon>Oryza</taxon>
    </lineage>
</organism>